<dbReference type="PANTHER" id="PTHR35867">
    <property type="entry name" value="PROTEIN RSEC"/>
    <property type="match status" value="1"/>
</dbReference>
<sequence length="183" mass="19839">MLPHNDLNRLRINLNNSDRGDEMIEQKARVVSLKQGYAWVEPLSAGNCNGCEAKSSSCSSAGAFDFMKPNSEKIYVQNPIHARPGDEVVIGLHSNALLIYSLFAYLLPLMSMLVFAILGNELFTALNMHADFGAVLAGIGGLLTGFKLAGWLAQNISKSDDSAPVILRPNEKIIQPMMPVGHA</sequence>
<evidence type="ECO:0000313" key="2">
    <source>
        <dbReference type="EMBL" id="CAA6808433.1"/>
    </source>
</evidence>
<dbReference type="InterPro" id="IPR007359">
    <property type="entry name" value="SigmaE_reg_RseC_MucC"/>
</dbReference>
<reference evidence="2" key="1">
    <citation type="submission" date="2020-01" db="EMBL/GenBank/DDBJ databases">
        <authorList>
            <person name="Meier V. D."/>
            <person name="Meier V D."/>
        </authorList>
    </citation>
    <scope>NUCLEOTIDE SEQUENCE</scope>
    <source>
        <strain evidence="2">HLG_WM_MAG_08</strain>
    </source>
</reference>
<dbReference type="Pfam" id="PF04246">
    <property type="entry name" value="RseC_MucC"/>
    <property type="match status" value="1"/>
</dbReference>
<name>A0A6S6SQG4_9GAMM</name>
<dbReference type="InterPro" id="IPR026268">
    <property type="entry name" value="RseC"/>
</dbReference>
<gene>
    <name evidence="2" type="ORF">HELGO_WM34283</name>
</gene>
<evidence type="ECO:0000256" key="1">
    <source>
        <dbReference type="SAM" id="Phobius"/>
    </source>
</evidence>
<accession>A0A6S6SQG4</accession>
<organism evidence="2">
    <name type="scientific">uncultured Thiotrichaceae bacterium</name>
    <dbReference type="NCBI Taxonomy" id="298394"/>
    <lineage>
        <taxon>Bacteria</taxon>
        <taxon>Pseudomonadati</taxon>
        <taxon>Pseudomonadota</taxon>
        <taxon>Gammaproteobacteria</taxon>
        <taxon>Thiotrichales</taxon>
        <taxon>Thiotrichaceae</taxon>
        <taxon>environmental samples</taxon>
    </lineage>
</organism>
<evidence type="ECO:0008006" key="3">
    <source>
        <dbReference type="Google" id="ProtNLM"/>
    </source>
</evidence>
<protein>
    <recommendedName>
        <fullName evidence="3">Sigma factor RpoE regulatory protein RseC</fullName>
    </recommendedName>
</protein>
<dbReference type="PANTHER" id="PTHR35867:SF1">
    <property type="entry name" value="PROTEIN RSEC"/>
    <property type="match status" value="1"/>
</dbReference>
<dbReference type="PIRSF" id="PIRSF004923">
    <property type="entry name" value="RseC"/>
    <property type="match status" value="1"/>
</dbReference>
<proteinExistence type="predicted"/>
<feature type="transmembrane region" description="Helical" evidence="1">
    <location>
        <begin position="130"/>
        <end position="149"/>
    </location>
</feature>
<keyword evidence="1" id="KW-0812">Transmembrane</keyword>
<dbReference type="AlphaFoldDB" id="A0A6S6SQG4"/>
<keyword evidence="1" id="KW-1133">Transmembrane helix</keyword>
<keyword evidence="1" id="KW-0472">Membrane</keyword>
<dbReference type="EMBL" id="CACVAV010000129">
    <property type="protein sequence ID" value="CAA6808433.1"/>
    <property type="molecule type" value="Genomic_DNA"/>
</dbReference>
<feature type="transmembrane region" description="Helical" evidence="1">
    <location>
        <begin position="97"/>
        <end position="118"/>
    </location>
</feature>